<feature type="active site" evidence="2">
    <location>
        <position position="165"/>
    </location>
</feature>
<dbReference type="PANTHER" id="PTHR13683">
    <property type="entry name" value="ASPARTYL PROTEASES"/>
    <property type="match status" value="1"/>
</dbReference>
<evidence type="ECO:0000313" key="7">
    <source>
        <dbReference type="EMBL" id="TVU11525.1"/>
    </source>
</evidence>
<feature type="disulfide bond" evidence="3">
    <location>
        <begin position="177"/>
        <end position="185"/>
    </location>
</feature>
<accession>A0A5J9TJQ2</accession>
<comment type="similarity">
    <text evidence="1">Belongs to the peptidase A1 family.</text>
</comment>
<dbReference type="InterPro" id="IPR032861">
    <property type="entry name" value="TAXi_N"/>
</dbReference>
<feature type="domain" description="Peptidase A1" evidence="6">
    <location>
        <begin position="147"/>
        <end position="500"/>
    </location>
</feature>
<dbReference type="InterPro" id="IPR021109">
    <property type="entry name" value="Peptidase_aspartic_dom_sf"/>
</dbReference>
<evidence type="ECO:0000256" key="1">
    <source>
        <dbReference type="ARBA" id="ARBA00007447"/>
    </source>
</evidence>
<protein>
    <recommendedName>
        <fullName evidence="6">Peptidase A1 domain-containing protein</fullName>
    </recommendedName>
</protein>
<keyword evidence="3" id="KW-1015">Disulfide bond</keyword>
<dbReference type="InterPro" id="IPR033121">
    <property type="entry name" value="PEPTIDASE_A1"/>
</dbReference>
<comment type="caution">
    <text evidence="7">The sequence shown here is derived from an EMBL/GenBank/DDBJ whole genome shotgun (WGS) entry which is preliminary data.</text>
</comment>
<feature type="region of interest" description="Disordered" evidence="4">
    <location>
        <begin position="103"/>
        <end position="125"/>
    </location>
</feature>
<dbReference type="Pfam" id="PF14543">
    <property type="entry name" value="TAXi_N"/>
    <property type="match status" value="1"/>
</dbReference>
<evidence type="ECO:0000256" key="4">
    <source>
        <dbReference type="SAM" id="MobiDB-lite"/>
    </source>
</evidence>
<dbReference type="FunFam" id="2.40.70.10:FF:000049">
    <property type="entry name" value="Aspartyl protease AED1"/>
    <property type="match status" value="1"/>
</dbReference>
<dbReference type="Pfam" id="PF14541">
    <property type="entry name" value="TAXi_C"/>
    <property type="match status" value="1"/>
</dbReference>
<feature type="signal peptide" evidence="5">
    <location>
        <begin position="1"/>
        <end position="21"/>
    </location>
</feature>
<dbReference type="GO" id="GO:0006508">
    <property type="term" value="P:proteolysis"/>
    <property type="evidence" value="ECO:0007669"/>
    <property type="project" value="InterPro"/>
</dbReference>
<dbReference type="OrthoDB" id="682182at2759"/>
<evidence type="ECO:0000256" key="2">
    <source>
        <dbReference type="PIRSR" id="PIRSR601461-1"/>
    </source>
</evidence>
<dbReference type="Gene3D" id="2.40.70.10">
    <property type="entry name" value="Acid Proteases"/>
    <property type="match status" value="2"/>
</dbReference>
<keyword evidence="5" id="KW-0732">Signal</keyword>
<feature type="non-terminal residue" evidence="7">
    <location>
        <position position="1"/>
    </location>
</feature>
<dbReference type="Gramene" id="TVU11525">
    <property type="protein sequence ID" value="TVU11525"/>
    <property type="gene ID" value="EJB05_45117"/>
</dbReference>
<proteinExistence type="inferred from homology"/>
<dbReference type="InterPro" id="IPR032799">
    <property type="entry name" value="TAXi_C"/>
</dbReference>
<feature type="active site" evidence="2">
    <location>
        <position position="376"/>
    </location>
</feature>
<dbReference type="GO" id="GO:0004190">
    <property type="term" value="F:aspartic-type endopeptidase activity"/>
    <property type="evidence" value="ECO:0007669"/>
    <property type="project" value="InterPro"/>
</dbReference>
<dbReference type="AlphaFoldDB" id="A0A5J9TJQ2"/>
<evidence type="ECO:0000256" key="5">
    <source>
        <dbReference type="SAM" id="SignalP"/>
    </source>
</evidence>
<evidence type="ECO:0000313" key="8">
    <source>
        <dbReference type="Proteomes" id="UP000324897"/>
    </source>
</evidence>
<evidence type="ECO:0000259" key="6">
    <source>
        <dbReference type="PROSITE" id="PS51767"/>
    </source>
</evidence>
<dbReference type="Proteomes" id="UP000324897">
    <property type="component" value="Chromosome 3"/>
</dbReference>
<name>A0A5J9TJQ2_9POAL</name>
<dbReference type="EMBL" id="RWGY01000039">
    <property type="protein sequence ID" value="TVU11525.1"/>
    <property type="molecule type" value="Genomic_DNA"/>
</dbReference>
<keyword evidence="8" id="KW-1185">Reference proteome</keyword>
<evidence type="ECO:0000256" key="3">
    <source>
        <dbReference type="PIRSR" id="PIRSR601461-2"/>
    </source>
</evidence>
<gene>
    <name evidence="7" type="ORF">EJB05_45117</name>
</gene>
<reference evidence="7 8" key="1">
    <citation type="journal article" date="2019" name="Sci. Rep.">
        <title>A high-quality genome of Eragrostis curvula grass provides insights into Poaceae evolution and supports new strategies to enhance forage quality.</title>
        <authorList>
            <person name="Carballo J."/>
            <person name="Santos B.A.C.M."/>
            <person name="Zappacosta D."/>
            <person name="Garbus I."/>
            <person name="Selva J.P."/>
            <person name="Gallo C.A."/>
            <person name="Diaz A."/>
            <person name="Albertini E."/>
            <person name="Caccamo M."/>
            <person name="Echenique V."/>
        </authorList>
    </citation>
    <scope>NUCLEOTIDE SEQUENCE [LARGE SCALE GENOMIC DNA]</scope>
    <source>
        <strain evidence="8">cv. Victoria</strain>
        <tissue evidence="7">Leaf</tissue>
    </source>
</reference>
<dbReference type="PANTHER" id="PTHR13683:SF846">
    <property type="entry name" value="PEPTIDASE A1 DOMAIN-CONTAINING PROTEIN"/>
    <property type="match status" value="1"/>
</dbReference>
<dbReference type="InterPro" id="IPR001461">
    <property type="entry name" value="Aspartic_peptidase_A1"/>
</dbReference>
<dbReference type="PROSITE" id="PS51767">
    <property type="entry name" value="PEPTIDASE_A1"/>
    <property type="match status" value="1"/>
</dbReference>
<organism evidence="7 8">
    <name type="scientific">Eragrostis curvula</name>
    <name type="common">weeping love grass</name>
    <dbReference type="NCBI Taxonomy" id="38414"/>
    <lineage>
        <taxon>Eukaryota</taxon>
        <taxon>Viridiplantae</taxon>
        <taxon>Streptophyta</taxon>
        <taxon>Embryophyta</taxon>
        <taxon>Tracheophyta</taxon>
        <taxon>Spermatophyta</taxon>
        <taxon>Magnoliopsida</taxon>
        <taxon>Liliopsida</taxon>
        <taxon>Poales</taxon>
        <taxon>Poaceae</taxon>
        <taxon>PACMAD clade</taxon>
        <taxon>Chloridoideae</taxon>
        <taxon>Eragrostideae</taxon>
        <taxon>Eragrostidinae</taxon>
        <taxon>Eragrostis</taxon>
    </lineage>
</organism>
<dbReference type="SUPFAM" id="SSF50630">
    <property type="entry name" value="Acid proteases"/>
    <property type="match status" value="1"/>
</dbReference>
<feature type="chain" id="PRO_5023896890" description="Peptidase A1 domain-containing protein" evidence="5">
    <location>
        <begin position="22"/>
        <end position="507"/>
    </location>
</feature>
<sequence length="507" mass="54103">MASAMHLPLLLLCLLVGHTHGSRPVMLRSIHDSGASSSASACSSIPKGFSSGNKLPVVHRLSRCSPLGRARKRKQGGKPSLGEILHRDGLRLRYLSDIHRSDAAPGPSLSSAPAAAPGPSQSTPASAIVSFPATQNIIRSLPGVFDYTVLVGYGTPAQPLPLYFDASGMSNIRCKPCFGAGSDPCGGGYAFDPSLSSSFRTVPCDAPECGAATSSCSSPGEPCSFTFQNATYVYGNGTVVTDTLTLSPSAAVPDLAVGCMQVDHLYSGGDGVAAGNIDLSKSRDSLVSRLLPTLPPNTAAFSYCLPADTDAHGFLAVAPALSDYSGINGVQYMQLVNNSRGPSFYFVDLFAISVNGKYLPFTAAAPEFAGNGTMIDAQSWFTYLNPAIYAVLRDEFRQSMAKYPPAPAFDELDTCYNFTGYSYIQLPEIALRFGNGVIMDLDDRQFMYFFREHLNDDFPFGCLAFAPAQDVTFPWNVLGTQLQRTKEVVYDVRGGRIGFVPSRCGLR</sequence>